<evidence type="ECO:0000256" key="1">
    <source>
        <dbReference type="ARBA" id="ARBA00004167"/>
    </source>
</evidence>
<dbReference type="InterPro" id="IPR000983">
    <property type="entry name" value="Bac_GSPG_pilin"/>
</dbReference>
<evidence type="ECO:0000256" key="3">
    <source>
        <dbReference type="ARBA" id="ARBA00022692"/>
    </source>
</evidence>
<dbReference type="GO" id="GO:0015627">
    <property type="term" value="C:type II protein secretion system complex"/>
    <property type="evidence" value="ECO:0007669"/>
    <property type="project" value="InterPro"/>
</dbReference>
<feature type="transmembrane region" description="Helical" evidence="6">
    <location>
        <begin position="24"/>
        <end position="45"/>
    </location>
</feature>
<keyword evidence="5 6" id="KW-0472">Membrane</keyword>
<dbReference type="GO" id="GO:0015628">
    <property type="term" value="P:protein secretion by the type II secretion system"/>
    <property type="evidence" value="ECO:0007669"/>
    <property type="project" value="InterPro"/>
</dbReference>
<evidence type="ECO:0000256" key="2">
    <source>
        <dbReference type="ARBA" id="ARBA00022481"/>
    </source>
</evidence>
<dbReference type="AlphaFoldDB" id="A0A0G0A264"/>
<dbReference type="NCBIfam" id="TIGR02532">
    <property type="entry name" value="IV_pilin_GFxxxE"/>
    <property type="match status" value="1"/>
</dbReference>
<organism evidence="8 9">
    <name type="scientific">Candidatus Woesebacteria bacterium GW2011_GWB1_33_22</name>
    <dbReference type="NCBI Taxonomy" id="1618566"/>
    <lineage>
        <taxon>Bacteria</taxon>
        <taxon>Candidatus Woeseibacteriota</taxon>
    </lineage>
</organism>
<proteinExistence type="predicted"/>
<dbReference type="Pfam" id="PF08334">
    <property type="entry name" value="T2SSG"/>
    <property type="match status" value="1"/>
</dbReference>
<evidence type="ECO:0000313" key="9">
    <source>
        <dbReference type="Proteomes" id="UP000034778"/>
    </source>
</evidence>
<reference evidence="8 9" key="1">
    <citation type="journal article" date="2015" name="Nature">
        <title>rRNA introns, odd ribosomes, and small enigmatic genomes across a large radiation of phyla.</title>
        <authorList>
            <person name="Brown C.T."/>
            <person name="Hug L.A."/>
            <person name="Thomas B.C."/>
            <person name="Sharon I."/>
            <person name="Castelle C.J."/>
            <person name="Singh A."/>
            <person name="Wilkins M.J."/>
            <person name="Williams K.H."/>
            <person name="Banfield J.F."/>
        </authorList>
    </citation>
    <scope>NUCLEOTIDE SEQUENCE [LARGE SCALE GENOMIC DNA]</scope>
</reference>
<name>A0A0G0A264_9BACT</name>
<evidence type="ECO:0000256" key="4">
    <source>
        <dbReference type="ARBA" id="ARBA00022989"/>
    </source>
</evidence>
<dbReference type="Pfam" id="PF07963">
    <property type="entry name" value="N_methyl"/>
    <property type="match status" value="1"/>
</dbReference>
<dbReference type="PANTHER" id="PTHR30093">
    <property type="entry name" value="GENERAL SECRETION PATHWAY PROTEIN G"/>
    <property type="match status" value="1"/>
</dbReference>
<keyword evidence="2" id="KW-0488">Methylation</keyword>
<dbReference type="Gene3D" id="3.30.700.10">
    <property type="entry name" value="Glycoprotein, Type 4 Pilin"/>
    <property type="match status" value="1"/>
</dbReference>
<dbReference type="InterPro" id="IPR012902">
    <property type="entry name" value="N_methyl_site"/>
</dbReference>
<comment type="caution">
    <text evidence="8">The sequence shown here is derived from an EMBL/GenBank/DDBJ whole genome shotgun (WGS) entry which is preliminary data.</text>
</comment>
<comment type="subcellular location">
    <subcellularLocation>
        <location evidence="1">Membrane</location>
        <topology evidence="1">Single-pass membrane protein</topology>
    </subcellularLocation>
</comment>
<protein>
    <submittedName>
        <fullName evidence="8">Type II secretion system protein G</fullName>
    </submittedName>
</protein>
<sequence>MATLYVIMEGGAVNMKKAFTLVELLVVMAIIGVLASLAVGSFRTAQMRGRDAQRKSDLKQISHALELFYSDYHKYPNVDEIDLISGTDEFSDSKGTIYFKILPKDPSSNFNYVYQVVAGSLNQKYQLFAKLENSQDRNLDLTITNSGCGGTGNCNFSVTSANTNASE</sequence>
<evidence type="ECO:0000259" key="7">
    <source>
        <dbReference type="Pfam" id="PF08334"/>
    </source>
</evidence>
<dbReference type="PRINTS" id="PR00813">
    <property type="entry name" value="BCTERIALGSPG"/>
</dbReference>
<dbReference type="SUPFAM" id="SSF54523">
    <property type="entry name" value="Pili subunits"/>
    <property type="match status" value="1"/>
</dbReference>
<evidence type="ECO:0000256" key="5">
    <source>
        <dbReference type="ARBA" id="ARBA00023136"/>
    </source>
</evidence>
<evidence type="ECO:0000256" key="6">
    <source>
        <dbReference type="SAM" id="Phobius"/>
    </source>
</evidence>
<dbReference type="Proteomes" id="UP000034778">
    <property type="component" value="Unassembled WGS sequence"/>
</dbReference>
<evidence type="ECO:0000313" key="8">
    <source>
        <dbReference type="EMBL" id="KKP45241.1"/>
    </source>
</evidence>
<dbReference type="GO" id="GO:0016020">
    <property type="term" value="C:membrane"/>
    <property type="evidence" value="ECO:0007669"/>
    <property type="project" value="UniProtKB-SubCell"/>
</dbReference>
<dbReference type="InterPro" id="IPR045584">
    <property type="entry name" value="Pilin-like"/>
</dbReference>
<dbReference type="PANTHER" id="PTHR30093:SF44">
    <property type="entry name" value="TYPE II SECRETION SYSTEM CORE PROTEIN G"/>
    <property type="match status" value="1"/>
</dbReference>
<dbReference type="STRING" id="1618566.UR35_C0002G0074"/>
<accession>A0A0G0A264</accession>
<keyword evidence="4 6" id="KW-1133">Transmembrane helix</keyword>
<gene>
    <name evidence="8" type="ORF">UR35_C0002G0074</name>
</gene>
<dbReference type="EMBL" id="LBOW01000002">
    <property type="protein sequence ID" value="KKP45241.1"/>
    <property type="molecule type" value="Genomic_DNA"/>
</dbReference>
<dbReference type="InterPro" id="IPR013545">
    <property type="entry name" value="T2SS_protein-GspG_C"/>
</dbReference>
<keyword evidence="3 6" id="KW-0812">Transmembrane</keyword>
<feature type="domain" description="Type II secretion system protein GspG C-terminal" evidence="7">
    <location>
        <begin position="49"/>
        <end position="129"/>
    </location>
</feature>